<proteinExistence type="predicted"/>
<dbReference type="Proteomes" id="UP000732105">
    <property type="component" value="Unassembled WGS sequence"/>
</dbReference>
<comment type="caution">
    <text evidence="2">The sequence shown here is derived from an EMBL/GenBank/DDBJ whole genome shotgun (WGS) entry which is preliminary data.</text>
</comment>
<dbReference type="RefSeq" id="WP_171594295.1">
    <property type="nucleotide sequence ID" value="NZ_RZNH01000004.1"/>
</dbReference>
<evidence type="ECO:0000256" key="1">
    <source>
        <dbReference type="SAM" id="Phobius"/>
    </source>
</evidence>
<keyword evidence="1" id="KW-1133">Transmembrane helix</keyword>
<keyword evidence="1" id="KW-0472">Membrane</keyword>
<sequence length="148" mass="17642">MAYNSWEDIYRSKKTEELYRIYKGVDYSTYDQKKLALKVLQERKFDFENVEPQVRKWKKEKIKKEEEFKANKPILSFIDRNFGYILACIFGMFFLSAYSEYVKFDQDELHGTDQFVLSLITFGPLVSVAVALLIQHLRSKKRKSKLSK</sequence>
<organism evidence="2 3">
    <name type="scientific">Marinifilum caeruleilacunae</name>
    <dbReference type="NCBI Taxonomy" id="2499076"/>
    <lineage>
        <taxon>Bacteria</taxon>
        <taxon>Pseudomonadati</taxon>
        <taxon>Bacteroidota</taxon>
        <taxon>Bacteroidia</taxon>
        <taxon>Marinilabiliales</taxon>
        <taxon>Marinifilaceae</taxon>
    </lineage>
</organism>
<accession>A0ABX1WSD9</accession>
<protein>
    <submittedName>
        <fullName evidence="2">Uncharacterized protein</fullName>
    </submittedName>
</protein>
<feature type="transmembrane region" description="Helical" evidence="1">
    <location>
        <begin position="82"/>
        <end position="102"/>
    </location>
</feature>
<evidence type="ECO:0000313" key="3">
    <source>
        <dbReference type="Proteomes" id="UP000732105"/>
    </source>
</evidence>
<keyword evidence="3" id="KW-1185">Reference proteome</keyword>
<dbReference type="EMBL" id="RZNH01000004">
    <property type="protein sequence ID" value="NOU59020.1"/>
    <property type="molecule type" value="Genomic_DNA"/>
</dbReference>
<feature type="transmembrane region" description="Helical" evidence="1">
    <location>
        <begin position="114"/>
        <end position="134"/>
    </location>
</feature>
<evidence type="ECO:0000313" key="2">
    <source>
        <dbReference type="EMBL" id="NOU59020.1"/>
    </source>
</evidence>
<reference evidence="2 3" key="1">
    <citation type="submission" date="2018-12" db="EMBL/GenBank/DDBJ databases">
        <title>Marinifilum JC070 sp. nov., a marine bacterium isolated from Yongle Blue Hole in the South China Sea.</title>
        <authorList>
            <person name="Fu T."/>
        </authorList>
    </citation>
    <scope>NUCLEOTIDE SEQUENCE [LARGE SCALE GENOMIC DNA]</scope>
    <source>
        <strain evidence="2 3">JC070</strain>
    </source>
</reference>
<name>A0ABX1WSD9_9BACT</name>
<gene>
    <name evidence="2" type="ORF">ELS83_04250</name>
</gene>
<keyword evidence="1" id="KW-0812">Transmembrane</keyword>